<evidence type="ECO:0000259" key="1">
    <source>
        <dbReference type="Pfam" id="PF05050"/>
    </source>
</evidence>
<dbReference type="EMBL" id="UGHF01000001">
    <property type="protein sequence ID" value="STO60585.1"/>
    <property type="molecule type" value="Genomic_DNA"/>
</dbReference>
<dbReference type="PANTHER" id="PTHR34203:SF15">
    <property type="entry name" value="SLL1173 PROTEIN"/>
    <property type="match status" value="1"/>
</dbReference>
<accession>A0A377HVT0</accession>
<gene>
    <name evidence="2" type="ORF">NCTC1659_01880</name>
    <name evidence="3" type="ORF">NCTC8540_01006</name>
</gene>
<dbReference type="GO" id="GO:0032259">
    <property type="term" value="P:methylation"/>
    <property type="evidence" value="ECO:0007669"/>
    <property type="project" value="UniProtKB-KW"/>
</dbReference>
<dbReference type="EMBL" id="UGHJ01000001">
    <property type="protein sequence ID" value="STO68511.1"/>
    <property type="molecule type" value="Genomic_DNA"/>
</dbReference>
<dbReference type="Proteomes" id="UP000254496">
    <property type="component" value="Unassembled WGS sequence"/>
</dbReference>
<dbReference type="Proteomes" id="UP000254329">
    <property type="component" value="Unassembled WGS sequence"/>
</dbReference>
<organism evidence="2 4">
    <name type="scientific">Canicola haemoglobinophilus</name>
    <dbReference type="NCBI Taxonomy" id="733"/>
    <lineage>
        <taxon>Bacteria</taxon>
        <taxon>Pseudomonadati</taxon>
        <taxon>Pseudomonadota</taxon>
        <taxon>Gammaproteobacteria</taxon>
        <taxon>Pasteurellales</taxon>
        <taxon>Pasteurellaceae</taxon>
        <taxon>Canicola</taxon>
    </lineage>
</organism>
<keyword evidence="2" id="KW-0808">Transferase</keyword>
<dbReference type="Pfam" id="PF05050">
    <property type="entry name" value="Methyltransf_21"/>
    <property type="match status" value="1"/>
</dbReference>
<name>A0A377HVT0_9PAST</name>
<reference evidence="4 5" key="1">
    <citation type="submission" date="2018-06" db="EMBL/GenBank/DDBJ databases">
        <authorList>
            <consortium name="Pathogen Informatics"/>
            <person name="Doyle S."/>
        </authorList>
    </citation>
    <scope>NUCLEOTIDE SEQUENCE [LARGE SCALE GENOMIC DNA]</scope>
    <source>
        <strain evidence="2 4">NCTC1659</strain>
        <strain evidence="3 5">NCTC8540</strain>
    </source>
</reference>
<dbReference type="GO" id="GO:0008168">
    <property type="term" value="F:methyltransferase activity"/>
    <property type="evidence" value="ECO:0007669"/>
    <property type="project" value="UniProtKB-KW"/>
</dbReference>
<evidence type="ECO:0000313" key="5">
    <source>
        <dbReference type="Proteomes" id="UP000254496"/>
    </source>
</evidence>
<dbReference type="PANTHER" id="PTHR34203">
    <property type="entry name" value="METHYLTRANSFERASE, FKBM FAMILY PROTEIN"/>
    <property type="match status" value="1"/>
</dbReference>
<dbReference type="InterPro" id="IPR006342">
    <property type="entry name" value="FkbM_mtfrase"/>
</dbReference>
<dbReference type="AlphaFoldDB" id="A0A377HVT0"/>
<dbReference type="NCBIfam" id="TIGR01444">
    <property type="entry name" value="fkbM_fam"/>
    <property type="match status" value="1"/>
</dbReference>
<sequence length="235" mass="26877">MHAVPIAKKIPQGKLFCFEPQRIIFQTLCANLALNNLTNVHAYNQGVSHEQSLIEIPSSDYNTDWNYGSFSLDKGFDTENKFEGIIHKEYIYLTSIDNHPEIQKLPSLKLLKIDAEGFELNVLHGARSTIAKYLPVIFVEAHIHQSQELIHYLNALDYECYWFISDRYQENRHLNVPIFLLFTDYSPNKLNSRFLTCCFKISTNSSTLNVPKSAPLRVRTAILPSAISLSPQTSI</sequence>
<protein>
    <submittedName>
        <fullName evidence="2">Methyltransferase, FkbM family</fullName>
    </submittedName>
</protein>
<dbReference type="SUPFAM" id="SSF53335">
    <property type="entry name" value="S-adenosyl-L-methionine-dependent methyltransferases"/>
    <property type="match status" value="1"/>
</dbReference>
<dbReference type="InterPro" id="IPR052514">
    <property type="entry name" value="SAM-dependent_MTase"/>
</dbReference>
<dbReference type="Gene3D" id="3.40.50.150">
    <property type="entry name" value="Vaccinia Virus protein VP39"/>
    <property type="match status" value="1"/>
</dbReference>
<evidence type="ECO:0000313" key="3">
    <source>
        <dbReference type="EMBL" id="STO68511.1"/>
    </source>
</evidence>
<keyword evidence="2" id="KW-0489">Methyltransferase</keyword>
<evidence type="ECO:0000313" key="2">
    <source>
        <dbReference type="EMBL" id="STO60585.1"/>
    </source>
</evidence>
<keyword evidence="4" id="KW-1185">Reference proteome</keyword>
<evidence type="ECO:0000313" key="4">
    <source>
        <dbReference type="Proteomes" id="UP000254329"/>
    </source>
</evidence>
<dbReference type="InterPro" id="IPR029063">
    <property type="entry name" value="SAM-dependent_MTases_sf"/>
</dbReference>
<feature type="domain" description="Methyltransferase FkbM" evidence="1">
    <location>
        <begin position="13"/>
        <end position="159"/>
    </location>
</feature>
<proteinExistence type="predicted"/>